<organism evidence="2 3">
    <name type="scientific">Algivirga pacifica</name>
    <dbReference type="NCBI Taxonomy" id="1162670"/>
    <lineage>
        <taxon>Bacteria</taxon>
        <taxon>Pseudomonadati</taxon>
        <taxon>Bacteroidota</taxon>
        <taxon>Cytophagia</taxon>
        <taxon>Cytophagales</taxon>
        <taxon>Flammeovirgaceae</taxon>
        <taxon>Algivirga</taxon>
    </lineage>
</organism>
<keyword evidence="1" id="KW-0472">Membrane</keyword>
<accession>A0ABP9DHW6</accession>
<keyword evidence="1" id="KW-1133">Transmembrane helix</keyword>
<proteinExistence type="predicted"/>
<keyword evidence="3" id="KW-1185">Reference proteome</keyword>
<feature type="transmembrane region" description="Helical" evidence="1">
    <location>
        <begin position="69"/>
        <end position="86"/>
    </location>
</feature>
<comment type="caution">
    <text evidence="2">The sequence shown here is derived from an EMBL/GenBank/DDBJ whole genome shotgun (WGS) entry which is preliminary data.</text>
</comment>
<feature type="transmembrane region" description="Helical" evidence="1">
    <location>
        <begin position="98"/>
        <end position="120"/>
    </location>
</feature>
<feature type="transmembrane region" description="Helical" evidence="1">
    <location>
        <begin position="41"/>
        <end position="63"/>
    </location>
</feature>
<reference evidence="3" key="1">
    <citation type="journal article" date="2019" name="Int. J. Syst. Evol. Microbiol.">
        <title>The Global Catalogue of Microorganisms (GCM) 10K type strain sequencing project: providing services to taxonomists for standard genome sequencing and annotation.</title>
        <authorList>
            <consortium name="The Broad Institute Genomics Platform"/>
            <consortium name="The Broad Institute Genome Sequencing Center for Infectious Disease"/>
            <person name="Wu L."/>
            <person name="Ma J."/>
        </authorList>
    </citation>
    <scope>NUCLEOTIDE SEQUENCE [LARGE SCALE GENOMIC DNA]</scope>
    <source>
        <strain evidence="3">JCM 18326</strain>
    </source>
</reference>
<name>A0ABP9DHW6_9BACT</name>
<sequence>MMVGSLLLLIIVSDSLAFSLPTFLLLSGANYGLWRRKKASILNGAVLSAWTILLLSVFVSLTFLTDDSWDASLGALFTAGLSVFFLRKQYKRKKARFYLTLYHFSLNLAVIEGIAFIITLSELGDIETLIVHTVLITLLSILIIFSKKKRTHYQGIEDFKTDALPTPEELKKRFEKIPKKLITNVKLLCRQKVEGALLHKKFSQEDIAWLLKMHQAFSLSEQNYLPKRKLLQLNELITQKSLTEKQLPHYDDRAFNLQNIQLHNEIELPVETVAKEETVHFRANVKLERPYQTQAHRSPLKKKGIDQLSYVQQKKGTLYLSSQQMVFDSPSKDPICVPLQDVIALKTIAKNGVKVHTKNGDYAFQLPKYQVPFFQGILHLLLNR</sequence>
<dbReference type="EMBL" id="BAABJX010000042">
    <property type="protein sequence ID" value="GAA4841007.1"/>
    <property type="molecule type" value="Genomic_DNA"/>
</dbReference>
<evidence type="ECO:0000313" key="2">
    <source>
        <dbReference type="EMBL" id="GAA4841007.1"/>
    </source>
</evidence>
<protein>
    <submittedName>
        <fullName evidence="2">Uncharacterized protein</fullName>
    </submittedName>
</protein>
<gene>
    <name evidence="2" type="ORF">GCM10023331_27500</name>
</gene>
<keyword evidence="1" id="KW-0812">Transmembrane</keyword>
<evidence type="ECO:0000256" key="1">
    <source>
        <dbReference type="SAM" id="Phobius"/>
    </source>
</evidence>
<evidence type="ECO:0000313" key="3">
    <source>
        <dbReference type="Proteomes" id="UP001500298"/>
    </source>
</evidence>
<dbReference type="Proteomes" id="UP001500298">
    <property type="component" value="Unassembled WGS sequence"/>
</dbReference>
<feature type="transmembrane region" description="Helical" evidence="1">
    <location>
        <begin position="6"/>
        <end position="29"/>
    </location>
</feature>
<feature type="transmembrane region" description="Helical" evidence="1">
    <location>
        <begin position="126"/>
        <end position="145"/>
    </location>
</feature>